<keyword evidence="2" id="KW-1015">Disulfide bond</keyword>
<evidence type="ECO:0000256" key="2">
    <source>
        <dbReference type="ARBA" id="ARBA00023157"/>
    </source>
</evidence>
<dbReference type="NCBIfam" id="TIGR02595">
    <property type="entry name" value="PEP_CTERM"/>
    <property type="match status" value="1"/>
</dbReference>
<dbReference type="Proteomes" id="UP000315750">
    <property type="component" value="Chromosome"/>
</dbReference>
<dbReference type="Pfam" id="PF13385">
    <property type="entry name" value="Laminin_G_3"/>
    <property type="match status" value="1"/>
</dbReference>
<keyword evidence="1 3" id="KW-0732">Signal</keyword>
<sequence length="334" mass="35119" precursor="true">MLKHLTHLLIGLACMISVGPVSADLVAYYDFEDLSNAGSLSGPELIATGTGHTLGASGGIVGNAVEFTGTEGNVFTAGLGFGGGGDNQLGDSFTVSAWFNLDTNPSSPSSRFFVYEGTTDYDISFGVRSYSDVDGLADTQTFTNGVGSALYADTHTAGQWQHVAHTYESIGGITTIRTYLDGSEVGDPLVGPTTSLVSEAINLGNARNTALNRGFDGKMDEVAFWNSALPPESITSIYNTGLNGLAIPEPRDPSTYTVQDFYDISNNLSLGVALGTDGDLNIDGVVDFADFRQWKDNAPAAVLAAAGFAVPEPSTLLLFGSAVVLFGLRRFRHR</sequence>
<feature type="signal peptide" evidence="3">
    <location>
        <begin position="1"/>
        <end position="23"/>
    </location>
</feature>
<accession>A0A518AJY3</accession>
<feature type="domain" description="LamG-like jellyroll fold" evidence="4">
    <location>
        <begin position="91"/>
        <end position="232"/>
    </location>
</feature>
<dbReference type="Pfam" id="PF07589">
    <property type="entry name" value="PEP-CTERM"/>
    <property type="match status" value="1"/>
</dbReference>
<dbReference type="EMBL" id="CP036278">
    <property type="protein sequence ID" value="QDU55043.1"/>
    <property type="molecule type" value="Genomic_DNA"/>
</dbReference>
<name>A0A518AJY3_9BACT</name>
<feature type="chain" id="PRO_5021997212" description="LamG-like jellyroll fold domain-containing protein" evidence="3">
    <location>
        <begin position="24"/>
        <end position="334"/>
    </location>
</feature>
<dbReference type="KEGG" id="amuc:Pan181_12290"/>
<dbReference type="InterPro" id="IPR006558">
    <property type="entry name" value="LamG-like"/>
</dbReference>
<protein>
    <recommendedName>
        <fullName evidence="4">LamG-like jellyroll fold domain-containing protein</fullName>
    </recommendedName>
</protein>
<proteinExistence type="predicted"/>
<gene>
    <name evidence="5" type="ORF">Pan181_12290</name>
</gene>
<evidence type="ECO:0000313" key="5">
    <source>
        <dbReference type="EMBL" id="QDU55043.1"/>
    </source>
</evidence>
<dbReference type="AlphaFoldDB" id="A0A518AJY3"/>
<dbReference type="InterPro" id="IPR013424">
    <property type="entry name" value="Ice-binding_C"/>
</dbReference>
<dbReference type="SMART" id="SM00560">
    <property type="entry name" value="LamGL"/>
    <property type="match status" value="1"/>
</dbReference>
<organism evidence="5 6">
    <name type="scientific">Aeoliella mucimassa</name>
    <dbReference type="NCBI Taxonomy" id="2527972"/>
    <lineage>
        <taxon>Bacteria</taxon>
        <taxon>Pseudomonadati</taxon>
        <taxon>Planctomycetota</taxon>
        <taxon>Planctomycetia</taxon>
        <taxon>Pirellulales</taxon>
        <taxon>Lacipirellulaceae</taxon>
        <taxon>Aeoliella</taxon>
    </lineage>
</organism>
<dbReference type="OrthoDB" id="292266at2"/>
<dbReference type="SUPFAM" id="SSF49899">
    <property type="entry name" value="Concanavalin A-like lectins/glucanases"/>
    <property type="match status" value="1"/>
</dbReference>
<reference evidence="5 6" key="1">
    <citation type="submission" date="2019-02" db="EMBL/GenBank/DDBJ databases">
        <title>Deep-cultivation of Planctomycetes and their phenomic and genomic characterization uncovers novel biology.</title>
        <authorList>
            <person name="Wiegand S."/>
            <person name="Jogler M."/>
            <person name="Boedeker C."/>
            <person name="Pinto D."/>
            <person name="Vollmers J."/>
            <person name="Rivas-Marin E."/>
            <person name="Kohn T."/>
            <person name="Peeters S.H."/>
            <person name="Heuer A."/>
            <person name="Rast P."/>
            <person name="Oberbeckmann S."/>
            <person name="Bunk B."/>
            <person name="Jeske O."/>
            <person name="Meyerdierks A."/>
            <person name="Storesund J.E."/>
            <person name="Kallscheuer N."/>
            <person name="Luecker S."/>
            <person name="Lage O.M."/>
            <person name="Pohl T."/>
            <person name="Merkel B.J."/>
            <person name="Hornburger P."/>
            <person name="Mueller R.-W."/>
            <person name="Bruemmer F."/>
            <person name="Labrenz M."/>
            <person name="Spormann A.M."/>
            <person name="Op den Camp H."/>
            <person name="Overmann J."/>
            <person name="Amann R."/>
            <person name="Jetten M.S.M."/>
            <person name="Mascher T."/>
            <person name="Medema M.H."/>
            <person name="Devos D.P."/>
            <person name="Kaster A.-K."/>
            <person name="Ovreas L."/>
            <person name="Rohde M."/>
            <person name="Galperin M.Y."/>
            <person name="Jogler C."/>
        </authorList>
    </citation>
    <scope>NUCLEOTIDE SEQUENCE [LARGE SCALE GENOMIC DNA]</scope>
    <source>
        <strain evidence="5 6">Pan181</strain>
    </source>
</reference>
<evidence type="ECO:0000256" key="1">
    <source>
        <dbReference type="ARBA" id="ARBA00022729"/>
    </source>
</evidence>
<keyword evidence="6" id="KW-1185">Reference proteome</keyword>
<dbReference type="RefSeq" id="WP_145245945.1">
    <property type="nucleotide sequence ID" value="NZ_CP036278.1"/>
</dbReference>
<evidence type="ECO:0000313" key="6">
    <source>
        <dbReference type="Proteomes" id="UP000315750"/>
    </source>
</evidence>
<dbReference type="Gene3D" id="2.60.120.200">
    <property type="match status" value="1"/>
</dbReference>
<evidence type="ECO:0000259" key="4">
    <source>
        <dbReference type="SMART" id="SM00560"/>
    </source>
</evidence>
<evidence type="ECO:0000256" key="3">
    <source>
        <dbReference type="SAM" id="SignalP"/>
    </source>
</evidence>
<dbReference type="InterPro" id="IPR013320">
    <property type="entry name" value="ConA-like_dom_sf"/>
</dbReference>